<dbReference type="GO" id="GO:0050308">
    <property type="term" value="F:sugar-phosphatase activity"/>
    <property type="evidence" value="ECO:0007669"/>
    <property type="project" value="TreeGrafter"/>
</dbReference>
<feature type="binding site" evidence="3">
    <location>
        <position position="53"/>
    </location>
    <ligand>
        <name>substrate</name>
    </ligand>
</feature>
<feature type="binding site" evidence="3">
    <location>
        <begin position="10"/>
        <end position="12"/>
    </location>
    <ligand>
        <name>substrate</name>
    </ligand>
</feature>
<dbReference type="AlphaFoldDB" id="A0A553S872"/>
<accession>A0A553S872</accession>
<dbReference type="EMBL" id="PDXQ01000001">
    <property type="protein sequence ID" value="TRZ33187.1"/>
    <property type="molecule type" value="Genomic_DNA"/>
</dbReference>
<dbReference type="CDD" id="cd02598">
    <property type="entry name" value="HAD_BPGM"/>
    <property type="match status" value="1"/>
</dbReference>
<dbReference type="SUPFAM" id="SSF56784">
    <property type="entry name" value="HAD-like"/>
    <property type="match status" value="1"/>
</dbReference>
<dbReference type="InterPro" id="IPR051806">
    <property type="entry name" value="HAD-like_SPP"/>
</dbReference>
<feature type="site" description="Important for catalytic activity and assists the phosphoryl transfer reaction to Asp8 by balancing charge and orienting the reacting groups" evidence="5">
    <location>
        <position position="115"/>
    </location>
</feature>
<dbReference type="SFLD" id="SFLDG01135">
    <property type="entry name" value="C1.5.6:_HAD__Beta-PGM__Phospha"/>
    <property type="match status" value="1"/>
</dbReference>
<evidence type="ECO:0000256" key="3">
    <source>
        <dbReference type="PIRSR" id="PIRSR610972-2"/>
    </source>
</evidence>
<reference evidence="6 7" key="1">
    <citation type="submission" date="2017-10" db="EMBL/GenBank/DDBJ databases">
        <title>FDA dAtabase for Regulatory Grade micrObial Sequences (FDA-ARGOS): Supporting development and validation of Infectious Disease Dx tests.</title>
        <authorList>
            <person name="Campos J."/>
            <person name="Goldberg B."/>
            <person name="Tallon L.J."/>
            <person name="Sadzewicz L."/>
            <person name="Sengamalay N."/>
            <person name="Ott S."/>
            <person name="Godinez A."/>
            <person name="Nagaraj S."/>
            <person name="Vyas G."/>
            <person name="Aluvathingal J."/>
            <person name="Nadendla S."/>
            <person name="Geyer C."/>
            <person name="Nandy P."/>
            <person name="Hobson J."/>
            <person name="Sichtig H."/>
        </authorList>
    </citation>
    <scope>NUCLEOTIDE SEQUENCE [LARGE SCALE GENOMIC DNA]</scope>
    <source>
        <strain evidence="6 7">FDAARGOS_185</strain>
    </source>
</reference>
<dbReference type="InterPro" id="IPR041492">
    <property type="entry name" value="HAD_2"/>
</dbReference>
<evidence type="ECO:0000256" key="5">
    <source>
        <dbReference type="PIRSR" id="PIRSR610972-4"/>
    </source>
</evidence>
<dbReference type="InterPro" id="IPR023198">
    <property type="entry name" value="PGP-like_dom2"/>
</dbReference>
<evidence type="ECO:0000256" key="4">
    <source>
        <dbReference type="PIRSR" id="PIRSR610972-3"/>
    </source>
</evidence>
<feature type="active site" description="Proton donor/acceptor" evidence="2">
    <location>
        <position position="12"/>
    </location>
</feature>
<dbReference type="InterPro" id="IPR006439">
    <property type="entry name" value="HAD-SF_hydro_IA"/>
</dbReference>
<feature type="binding site" evidence="4">
    <location>
        <position position="10"/>
    </location>
    <ligand>
        <name>Mg(2+)</name>
        <dbReference type="ChEBI" id="CHEBI:18420"/>
    </ligand>
</feature>
<sequence length="222" mass="24723">MTEYLGAIFDLDGVLVDTAKYHFLAWKKLADQLDVPFTEENNECLKGVSRIKSLDILLSLGNKSYSEDERNKFMEQKNKEYVRYISQMDEREILPGVIELLNQLKDRKLKIALGSASKNSGLILKNTKLQDYFDVIVDGNDVSKAKPDPEVFLLGAKRIGIPASQCIVFEDAYAGIEAAKKAGMLAIGVGNRKSLPHADVLVETLENLDLSVLKSKKDGDIK</sequence>
<feature type="binding site" evidence="3">
    <location>
        <begin position="45"/>
        <end position="50"/>
    </location>
    <ligand>
        <name>substrate</name>
    </ligand>
</feature>
<dbReference type="SFLD" id="SFLDS00003">
    <property type="entry name" value="Haloacid_Dehalogenase"/>
    <property type="match status" value="1"/>
</dbReference>
<feature type="binding site" evidence="3">
    <location>
        <position position="77"/>
    </location>
    <ligand>
        <name>substrate</name>
    </ligand>
</feature>
<feature type="binding site" evidence="3">
    <location>
        <begin position="115"/>
        <end position="119"/>
    </location>
    <ligand>
        <name>substrate</name>
    </ligand>
</feature>
<feature type="binding site" evidence="3">
    <location>
        <position position="26"/>
    </location>
    <ligand>
        <name>substrate</name>
    </ligand>
</feature>
<dbReference type="SFLD" id="SFLDF00046">
    <property type="entry name" value="beta-phosphoglucomutase"/>
    <property type="match status" value="1"/>
</dbReference>
<dbReference type="NCBIfam" id="TIGR01990">
    <property type="entry name" value="bPGM"/>
    <property type="match status" value="1"/>
</dbReference>
<feature type="binding site" evidence="4">
    <location>
        <position position="170"/>
    </location>
    <ligand>
        <name>Mg(2+)</name>
        <dbReference type="ChEBI" id="CHEBI:18420"/>
    </ligand>
</feature>
<keyword evidence="4" id="KW-0460">Magnesium</keyword>
<dbReference type="PANTHER" id="PTHR43481:SF4">
    <property type="entry name" value="GLYCEROL-1-PHOSPHATE PHOSPHOHYDROLASE 1-RELATED"/>
    <property type="match status" value="1"/>
</dbReference>
<dbReference type="GO" id="GO:0005975">
    <property type="term" value="P:carbohydrate metabolic process"/>
    <property type="evidence" value="ECO:0007669"/>
    <property type="project" value="InterPro"/>
</dbReference>
<dbReference type="RefSeq" id="WP_049219646.1">
    <property type="nucleotide sequence ID" value="NZ_CABGUH010000002.1"/>
</dbReference>
<comment type="cofactor">
    <cofactor evidence="4">
        <name>Mg(2+)</name>
        <dbReference type="ChEBI" id="CHEBI:18420"/>
    </cofactor>
    <text evidence="4">Binds 2 magnesium ions per subunit.</text>
</comment>
<dbReference type="InterPro" id="IPR010972">
    <property type="entry name" value="Beta-PGM"/>
</dbReference>
<feature type="binding site" evidence="4">
    <location>
        <position position="12"/>
    </location>
    <ligand>
        <name>Mg(2+)</name>
        <dbReference type="ChEBI" id="CHEBI:18420"/>
    </ligand>
</feature>
<comment type="similarity">
    <text evidence="1">Belongs to the HAD-like hydrolase superfamily. CbbY/CbbZ/Gph/YieH family.</text>
</comment>
<dbReference type="InterPro" id="IPR023214">
    <property type="entry name" value="HAD_sf"/>
</dbReference>
<feature type="binding site" evidence="3">
    <location>
        <position position="146"/>
    </location>
    <ligand>
        <name>substrate</name>
    </ligand>
</feature>
<organism evidence="6 7">
    <name type="scientific">Enterococcus avium</name>
    <name type="common">Streptococcus avium</name>
    <dbReference type="NCBI Taxonomy" id="33945"/>
    <lineage>
        <taxon>Bacteria</taxon>
        <taxon>Bacillati</taxon>
        <taxon>Bacillota</taxon>
        <taxon>Bacilli</taxon>
        <taxon>Lactobacillales</taxon>
        <taxon>Enterococcaceae</taxon>
        <taxon>Enterococcus</taxon>
    </lineage>
</organism>
<evidence type="ECO:0000256" key="2">
    <source>
        <dbReference type="PIRSR" id="PIRSR610972-1"/>
    </source>
</evidence>
<dbReference type="PANTHER" id="PTHR43481">
    <property type="entry name" value="FRUCTOSE-1-PHOSPHATE PHOSPHATASE"/>
    <property type="match status" value="1"/>
</dbReference>
<comment type="caution">
    <text evidence="6">The sequence shown here is derived from an EMBL/GenBank/DDBJ whole genome shotgun (WGS) entry which is preliminary data.</text>
</comment>
<dbReference type="GeneID" id="69568791"/>
<dbReference type="Gene3D" id="3.40.50.1000">
    <property type="entry name" value="HAD superfamily/HAD-like"/>
    <property type="match status" value="1"/>
</dbReference>
<feature type="site" description="Important for catalytic activity and assists the phosphoryl transfer reaction to Asp8 by balancing charge and orienting the reacting groups" evidence="5">
    <location>
        <position position="146"/>
    </location>
</feature>
<dbReference type="Proteomes" id="UP000316316">
    <property type="component" value="Unassembled WGS sequence"/>
</dbReference>
<dbReference type="GO" id="GO:0008801">
    <property type="term" value="F:beta-phosphoglucomutase activity"/>
    <property type="evidence" value="ECO:0007669"/>
    <property type="project" value="InterPro"/>
</dbReference>
<dbReference type="InterPro" id="IPR010976">
    <property type="entry name" value="B-phosphoglucomutase_hydrolase"/>
</dbReference>
<dbReference type="GO" id="GO:0000287">
    <property type="term" value="F:magnesium ion binding"/>
    <property type="evidence" value="ECO:0007669"/>
    <property type="project" value="InterPro"/>
</dbReference>
<gene>
    <name evidence="6" type="primary">pgmB</name>
    <name evidence="6" type="ORF">AUF17_03475</name>
</gene>
<dbReference type="InterPro" id="IPR036412">
    <property type="entry name" value="HAD-like_sf"/>
</dbReference>
<evidence type="ECO:0000256" key="1">
    <source>
        <dbReference type="ARBA" id="ARBA00006171"/>
    </source>
</evidence>
<name>A0A553S872_ENTAV</name>
<dbReference type="Gene3D" id="1.10.150.240">
    <property type="entry name" value="Putative phosphatase, domain 2"/>
    <property type="match status" value="1"/>
</dbReference>
<protein>
    <submittedName>
        <fullName evidence="6">Beta-phosphoglucomutase</fullName>
    </submittedName>
</protein>
<keyword evidence="4" id="KW-0479">Metal-binding</keyword>
<feature type="active site" description="Proton donor/acceptor" evidence="2">
    <location>
        <position position="10"/>
    </location>
</feature>
<evidence type="ECO:0000313" key="7">
    <source>
        <dbReference type="Proteomes" id="UP000316316"/>
    </source>
</evidence>
<evidence type="ECO:0000313" key="6">
    <source>
        <dbReference type="EMBL" id="TRZ33187.1"/>
    </source>
</evidence>
<feature type="binding site" evidence="4">
    <location>
        <position position="171"/>
    </location>
    <ligand>
        <name>Mg(2+)</name>
        <dbReference type="ChEBI" id="CHEBI:18420"/>
    </ligand>
</feature>
<dbReference type="SFLD" id="SFLDG01129">
    <property type="entry name" value="C1.5:_HAD__Beta-PGM__Phosphata"/>
    <property type="match status" value="1"/>
</dbReference>
<dbReference type="PRINTS" id="PR00413">
    <property type="entry name" value="HADHALOGNASE"/>
</dbReference>
<dbReference type="NCBIfam" id="TIGR02009">
    <property type="entry name" value="PGMB-YQAB-SF"/>
    <property type="match status" value="1"/>
</dbReference>
<dbReference type="NCBIfam" id="TIGR01509">
    <property type="entry name" value="HAD-SF-IA-v3"/>
    <property type="match status" value="1"/>
</dbReference>
<dbReference type="Pfam" id="PF13419">
    <property type="entry name" value="HAD_2"/>
    <property type="match status" value="1"/>
</dbReference>
<proteinExistence type="inferred from homology"/>